<protein>
    <submittedName>
        <fullName evidence="6">Transcriptional regulator</fullName>
    </submittedName>
</protein>
<dbReference type="EMBL" id="AP027272">
    <property type="protein sequence ID" value="BDX08068.1"/>
    <property type="molecule type" value="Genomic_DNA"/>
</dbReference>
<dbReference type="GO" id="GO:0043565">
    <property type="term" value="F:sequence-specific DNA binding"/>
    <property type="evidence" value="ECO:0007669"/>
    <property type="project" value="InterPro"/>
</dbReference>
<proteinExistence type="predicted"/>
<feature type="transmembrane region" description="Helical" evidence="4">
    <location>
        <begin position="82"/>
        <end position="104"/>
    </location>
</feature>
<keyword evidence="1" id="KW-0805">Transcription regulation</keyword>
<dbReference type="RefSeq" id="WP_338294153.1">
    <property type="nucleotide sequence ID" value="NZ_AP027272.1"/>
</dbReference>
<keyword evidence="3" id="KW-0804">Transcription</keyword>
<dbReference type="SUPFAM" id="SSF46689">
    <property type="entry name" value="Homeodomain-like"/>
    <property type="match status" value="1"/>
</dbReference>
<evidence type="ECO:0000259" key="5">
    <source>
        <dbReference type="PROSITE" id="PS01124"/>
    </source>
</evidence>
<feature type="transmembrane region" description="Helical" evidence="4">
    <location>
        <begin position="149"/>
        <end position="169"/>
    </location>
</feature>
<dbReference type="Pfam" id="PF12833">
    <property type="entry name" value="HTH_18"/>
    <property type="match status" value="1"/>
</dbReference>
<dbReference type="Proteomes" id="UP001333710">
    <property type="component" value="Chromosome"/>
</dbReference>
<dbReference type="GO" id="GO:0003700">
    <property type="term" value="F:DNA-binding transcription factor activity"/>
    <property type="evidence" value="ECO:0007669"/>
    <property type="project" value="InterPro"/>
</dbReference>
<keyword evidence="4" id="KW-1133">Transmembrane helix</keyword>
<dbReference type="SMART" id="SM00342">
    <property type="entry name" value="HTH_ARAC"/>
    <property type="match status" value="1"/>
</dbReference>
<dbReference type="InterPro" id="IPR018060">
    <property type="entry name" value="HTH_AraC"/>
</dbReference>
<feature type="transmembrane region" description="Helical" evidence="4">
    <location>
        <begin position="6"/>
        <end position="23"/>
    </location>
</feature>
<evidence type="ECO:0000256" key="1">
    <source>
        <dbReference type="ARBA" id="ARBA00023015"/>
    </source>
</evidence>
<dbReference type="AlphaFoldDB" id="A0AA48HY84"/>
<feature type="transmembrane region" description="Helical" evidence="4">
    <location>
        <begin position="30"/>
        <end position="47"/>
    </location>
</feature>
<keyword evidence="2" id="KW-0238">DNA-binding</keyword>
<accession>A0AA48HY84</accession>
<dbReference type="KEGG" id="pmaw:MACH26_35890"/>
<evidence type="ECO:0000256" key="2">
    <source>
        <dbReference type="ARBA" id="ARBA00023125"/>
    </source>
</evidence>
<feature type="transmembrane region" description="Helical" evidence="4">
    <location>
        <begin position="53"/>
        <end position="75"/>
    </location>
</feature>
<organism evidence="6 7">
    <name type="scientific">Planctobacterium marinum</name>
    <dbReference type="NCBI Taxonomy" id="1631968"/>
    <lineage>
        <taxon>Bacteria</taxon>
        <taxon>Pseudomonadati</taxon>
        <taxon>Pseudomonadota</taxon>
        <taxon>Gammaproteobacteria</taxon>
        <taxon>Alteromonadales</taxon>
        <taxon>Alteromonadaceae</taxon>
        <taxon>Planctobacterium</taxon>
    </lineage>
</organism>
<dbReference type="PROSITE" id="PS00041">
    <property type="entry name" value="HTH_ARAC_FAMILY_1"/>
    <property type="match status" value="1"/>
</dbReference>
<dbReference type="Gene3D" id="1.10.10.60">
    <property type="entry name" value="Homeodomain-like"/>
    <property type="match status" value="1"/>
</dbReference>
<evidence type="ECO:0000313" key="6">
    <source>
        <dbReference type="EMBL" id="BDX08068.1"/>
    </source>
</evidence>
<feature type="transmembrane region" description="Helical" evidence="4">
    <location>
        <begin position="116"/>
        <end position="137"/>
    </location>
</feature>
<dbReference type="InterPro" id="IPR018062">
    <property type="entry name" value="HTH_AraC-typ_CS"/>
</dbReference>
<gene>
    <name evidence="6" type="ORF">MACH26_35890</name>
</gene>
<feature type="domain" description="HTH araC/xylS-type" evidence="5">
    <location>
        <begin position="226"/>
        <end position="328"/>
    </location>
</feature>
<keyword evidence="7" id="KW-1185">Reference proteome</keyword>
<dbReference type="PROSITE" id="PS01124">
    <property type="entry name" value="HTH_ARAC_FAMILY_2"/>
    <property type="match status" value="1"/>
</dbReference>
<keyword evidence="4" id="KW-0812">Transmembrane</keyword>
<dbReference type="PANTHER" id="PTHR43280:SF29">
    <property type="entry name" value="ARAC-FAMILY TRANSCRIPTIONAL REGULATOR"/>
    <property type="match status" value="1"/>
</dbReference>
<dbReference type="PRINTS" id="PR00032">
    <property type="entry name" value="HTHARAC"/>
</dbReference>
<evidence type="ECO:0000313" key="7">
    <source>
        <dbReference type="Proteomes" id="UP001333710"/>
    </source>
</evidence>
<dbReference type="InterPro" id="IPR009057">
    <property type="entry name" value="Homeodomain-like_sf"/>
</dbReference>
<keyword evidence="4" id="KW-0472">Membrane</keyword>
<evidence type="ECO:0000256" key="4">
    <source>
        <dbReference type="SAM" id="Phobius"/>
    </source>
</evidence>
<evidence type="ECO:0000256" key="3">
    <source>
        <dbReference type="ARBA" id="ARBA00023163"/>
    </source>
</evidence>
<dbReference type="InterPro" id="IPR020449">
    <property type="entry name" value="Tscrpt_reg_AraC-type_HTH"/>
</dbReference>
<reference evidence="6" key="1">
    <citation type="submission" date="2023-01" db="EMBL/GenBank/DDBJ databases">
        <title>Complete genome sequence of Planctobacterium marinum strain Dej080120_11.</title>
        <authorList>
            <person name="Ueki S."/>
            <person name="Maruyama F."/>
        </authorList>
    </citation>
    <scope>NUCLEOTIDE SEQUENCE</scope>
    <source>
        <strain evidence="6">Dej080120_11</strain>
    </source>
</reference>
<dbReference type="PANTHER" id="PTHR43280">
    <property type="entry name" value="ARAC-FAMILY TRANSCRIPTIONAL REGULATOR"/>
    <property type="match status" value="1"/>
</dbReference>
<name>A0AA48HY84_9ALTE</name>
<sequence length="335" mass="37839">MLLTGFGLGLLAILLVIITRDFYKVLAARVFLILLIATAGFLLDRIVPDEWRWLTASLTGALPALFWLLCQYVFARRPDVKTLWGALAFYSFFAPIVARIFSISSTDQLYLVAKQIPVYVEYVIMLHGIWVVVVNWSDDLVDSRRELRGAFLSVVGAALIWASWTLNFGYGERNWLPALISVAALIVAMILLKGRKGVLLSTVPVVDKTAQQEKKKSTSQQEIEAAKLTEIMNAGFYRTEKLTLSMLAQKMQLPEYKTRSLINQTLGYRNFNDYINQLRIADASKRLISDLEAPILNVALDVGYRTLSSFNRAFKEIQGLNPTDYRAQKSTQQTQ</sequence>
<feature type="transmembrane region" description="Helical" evidence="4">
    <location>
        <begin position="175"/>
        <end position="192"/>
    </location>
</feature>